<dbReference type="EMBL" id="CP103216">
    <property type="protein sequence ID" value="UVR56337.1"/>
    <property type="molecule type" value="Genomic_DNA"/>
</dbReference>
<organism evidence="2 3">
    <name type="scientific">Bacteroides fragilis</name>
    <dbReference type="NCBI Taxonomy" id="817"/>
    <lineage>
        <taxon>Bacteria</taxon>
        <taxon>Pseudomonadati</taxon>
        <taxon>Bacteroidota</taxon>
        <taxon>Bacteroidia</taxon>
        <taxon>Bacteroidales</taxon>
        <taxon>Bacteroidaceae</taxon>
        <taxon>Bacteroides</taxon>
    </lineage>
</organism>
<evidence type="ECO:0000313" key="2">
    <source>
        <dbReference type="EMBL" id="UVR56337.1"/>
    </source>
</evidence>
<dbReference type="AlphaFoldDB" id="A0AAQ2ND66"/>
<evidence type="ECO:0000256" key="1">
    <source>
        <dbReference type="SAM" id="Phobius"/>
    </source>
</evidence>
<protein>
    <submittedName>
        <fullName evidence="2">Uncharacterized protein</fullName>
    </submittedName>
</protein>
<keyword evidence="1" id="KW-0472">Membrane</keyword>
<keyword evidence="1" id="KW-1133">Transmembrane helix</keyword>
<keyword evidence="1" id="KW-0812">Transmembrane</keyword>
<gene>
    <name evidence="2" type="ORF">NXX45_21950</name>
</gene>
<dbReference type="RefSeq" id="WP_008657376.1">
    <property type="nucleotide sequence ID" value="NZ_CAAKNW010000057.1"/>
</dbReference>
<dbReference type="Proteomes" id="UP001060330">
    <property type="component" value="Chromosome"/>
</dbReference>
<reference evidence="2" key="1">
    <citation type="submission" date="2022-08" db="EMBL/GenBank/DDBJ databases">
        <title>Genome Sequencing of Bacteroides fragilis Group Isolates with Nanopore Technology.</title>
        <authorList>
            <person name="Tisza M.J."/>
            <person name="Smith D."/>
            <person name="Dekker J.P."/>
        </authorList>
    </citation>
    <scope>NUCLEOTIDE SEQUENCE</scope>
    <source>
        <strain evidence="2">BFG-70</strain>
    </source>
</reference>
<sequence length="187" mass="21763">MNNKIKIAIGIIMVFTLCMITYCYRDKLNIITYISIVGSYASLFGIWISYLQIRSVKEIAEITQQSIEQNISEVNQYLSYSDISKTIKIICEIENYILISKLEPALIRMRDLKLALIQISQNGRLIKEIEKQKILKNHITNLGIDIANINEYIMNQHQLDFKVIHQNLENATTYLAELESKLKYQKL</sequence>
<feature type="transmembrane region" description="Helical" evidence="1">
    <location>
        <begin position="7"/>
        <end position="24"/>
    </location>
</feature>
<accession>A0AAQ2ND66</accession>
<feature type="transmembrane region" description="Helical" evidence="1">
    <location>
        <begin position="30"/>
        <end position="51"/>
    </location>
</feature>
<name>A0AAQ2ND66_BACFG</name>
<evidence type="ECO:0000313" key="3">
    <source>
        <dbReference type="Proteomes" id="UP001060330"/>
    </source>
</evidence>
<proteinExistence type="predicted"/>